<evidence type="ECO:0000313" key="3">
    <source>
        <dbReference type="EMBL" id="QDS76337.1"/>
    </source>
</evidence>
<gene>
    <name evidence="3" type="ORF">FKW77_002752</name>
</gene>
<evidence type="ECO:0000256" key="2">
    <source>
        <dbReference type="SAM" id="SignalP"/>
    </source>
</evidence>
<dbReference type="STRING" id="50376.A0A517LL31"/>
<keyword evidence="2" id="KW-0732">Signal</keyword>
<dbReference type="PANTHER" id="PTHR48174">
    <property type="entry name" value="DUF946 FAMILY PROTEIN"/>
    <property type="match status" value="1"/>
</dbReference>
<feature type="signal peptide" evidence="2">
    <location>
        <begin position="1"/>
        <end position="21"/>
    </location>
</feature>
<reference evidence="3 4" key="1">
    <citation type="submission" date="2019-07" db="EMBL/GenBank/DDBJ databases">
        <title>Finished genome of Venturia effusa.</title>
        <authorList>
            <person name="Young C.A."/>
            <person name="Cox M.P."/>
            <person name="Ganley A.R.D."/>
            <person name="David W.J."/>
        </authorList>
    </citation>
    <scope>NUCLEOTIDE SEQUENCE [LARGE SCALE GENOMIC DNA]</scope>
    <source>
        <strain evidence="4">albino</strain>
    </source>
</reference>
<dbReference type="EMBL" id="CP042199">
    <property type="protein sequence ID" value="QDS76337.1"/>
    <property type="molecule type" value="Genomic_DNA"/>
</dbReference>
<keyword evidence="1" id="KW-0472">Membrane</keyword>
<accession>A0A517LL31</accession>
<protein>
    <recommendedName>
        <fullName evidence="5">Vacuolar protein sorting-associated protein 62</fullName>
    </recommendedName>
</protein>
<evidence type="ECO:0000313" key="4">
    <source>
        <dbReference type="Proteomes" id="UP000316270"/>
    </source>
</evidence>
<dbReference type="InterPro" id="IPR009291">
    <property type="entry name" value="Vps62"/>
</dbReference>
<proteinExistence type="predicted"/>
<dbReference type="Proteomes" id="UP000316270">
    <property type="component" value="Chromosome 15"/>
</dbReference>
<name>A0A517LL31_9PEZI</name>
<dbReference type="OrthoDB" id="188042at2759"/>
<keyword evidence="1" id="KW-0812">Transmembrane</keyword>
<dbReference type="PANTHER" id="PTHR48174:SF5">
    <property type="entry name" value="VACUOLAR PROTEIN SORTING-ASSOCIATED PROTEIN 62"/>
    <property type="match status" value="1"/>
</dbReference>
<dbReference type="AlphaFoldDB" id="A0A517LL31"/>
<evidence type="ECO:0000256" key="1">
    <source>
        <dbReference type="SAM" id="Phobius"/>
    </source>
</evidence>
<organism evidence="3 4">
    <name type="scientific">Venturia effusa</name>
    <dbReference type="NCBI Taxonomy" id="50376"/>
    <lineage>
        <taxon>Eukaryota</taxon>
        <taxon>Fungi</taxon>
        <taxon>Dikarya</taxon>
        <taxon>Ascomycota</taxon>
        <taxon>Pezizomycotina</taxon>
        <taxon>Dothideomycetes</taxon>
        <taxon>Pleosporomycetidae</taxon>
        <taxon>Venturiales</taxon>
        <taxon>Venturiaceae</taxon>
        <taxon>Venturia</taxon>
    </lineage>
</organism>
<dbReference type="Pfam" id="PF06101">
    <property type="entry name" value="Vps62"/>
    <property type="match status" value="1"/>
</dbReference>
<keyword evidence="4" id="KW-1185">Reference proteome</keyword>
<evidence type="ECO:0008006" key="5">
    <source>
        <dbReference type="Google" id="ProtNLM"/>
    </source>
</evidence>
<sequence>MSYGRLVGRLCRWALLPLVLAITSTREADDALMVPDYVIRHAPLVWLHSEDPFRPSDFGEHLKHTTAKLYGSPIPKLPILNLDNLELLNDYGKEVALTSNDDVTIIPQWLLGETPNASGAIETAIPCAIIMLEKTSRDVDVYYFYFYSYDRGANITQVLPPLNRIVSPNETEKYFHFGDHVGDWENNMIRFRDGLPTGIYYSQHSDGQAFDWNDDILQKESDRPVVYSAYGSHANYATNGTFVHDDVLLDYCNAGLRWDPVQSAYFYRLNQETFTVQRLFTNDEVESRTGNLTSWFYYEGKWGDAQYPDSDPRQRKVPHFGLPRFVSGPTGPRAKQLIRRGLYPDHRHKKTWVQIGIEIVMLEGWKRWAAAIIAIVLLGAILAAIVLGIVWVVRLVRRGIVSTRGEYQMVGTEEEIPMTSSVSRTGEDPRYGELA</sequence>
<feature type="transmembrane region" description="Helical" evidence="1">
    <location>
        <begin position="368"/>
        <end position="393"/>
    </location>
</feature>
<feature type="chain" id="PRO_5021742570" description="Vacuolar protein sorting-associated protein 62" evidence="2">
    <location>
        <begin position="22"/>
        <end position="435"/>
    </location>
</feature>
<keyword evidence="1" id="KW-1133">Transmembrane helix</keyword>